<dbReference type="SUPFAM" id="SSF46785">
    <property type="entry name" value="Winged helix' DNA-binding domain"/>
    <property type="match status" value="1"/>
</dbReference>
<dbReference type="OrthoDB" id="1706794at2"/>
<sequence length="369" mass="42905">MKPTLNEQLRQNIRFTYNEALELIVAMGMAACGEQMYAMAQDYKIEMDPMADSFYEDTKARLSPHTFRELQFFFGHNFLHKTLDFGFYVSICSNPEPQSADDWIRSLEAVPAEWMLTEMVFGVYHDKLEELLQGRDWEASKGNLSLLAALVRDTPPHQEVIHTQEPLLECLAHPEECKLRYMQLLSQFYKDVFIRWKEPLKERSEQASAHYETLFAAKPEQFIREIHKNEPEIFISFPAAFHVSQASQVGNHFLNFTTAAGNVGWVIFGIHNERVFGPAADREQTELFLKAFSDKRRLDFVLLLKERPHYGQEIASALGITPAAVNYHSNFLFFLDLISVKREDHRMYYHLNVERLRELLALTAKVMLD</sequence>
<dbReference type="Gene3D" id="1.10.10.10">
    <property type="entry name" value="Winged helix-like DNA-binding domain superfamily/Winged helix DNA-binding domain"/>
    <property type="match status" value="1"/>
</dbReference>
<dbReference type="InterPro" id="IPR011991">
    <property type="entry name" value="ArsR-like_HTH"/>
</dbReference>
<dbReference type="GO" id="GO:0003677">
    <property type="term" value="F:DNA binding"/>
    <property type="evidence" value="ECO:0007669"/>
    <property type="project" value="UniProtKB-KW"/>
</dbReference>
<accession>A0A1G8Q4H0</accession>
<protein>
    <submittedName>
        <fullName evidence="3">DNA-binding transcriptional regulator, ArsR family</fullName>
    </submittedName>
</protein>
<dbReference type="EMBL" id="FNDX01000010">
    <property type="protein sequence ID" value="SDI98980.1"/>
    <property type="molecule type" value="Genomic_DNA"/>
</dbReference>
<dbReference type="PROSITE" id="PS50987">
    <property type="entry name" value="HTH_ARSR_2"/>
    <property type="match status" value="1"/>
</dbReference>
<dbReference type="CDD" id="cd00090">
    <property type="entry name" value="HTH_ARSR"/>
    <property type="match status" value="1"/>
</dbReference>
<keyword evidence="4" id="KW-1185">Reference proteome</keyword>
<dbReference type="InterPro" id="IPR036388">
    <property type="entry name" value="WH-like_DNA-bd_sf"/>
</dbReference>
<dbReference type="Proteomes" id="UP000199050">
    <property type="component" value="Unassembled WGS sequence"/>
</dbReference>
<dbReference type="RefSeq" id="WP_090714289.1">
    <property type="nucleotide sequence ID" value="NZ_CBCSKY010000008.1"/>
</dbReference>
<evidence type="ECO:0000313" key="4">
    <source>
        <dbReference type="Proteomes" id="UP000199050"/>
    </source>
</evidence>
<feature type="domain" description="HTH arsR-type" evidence="2">
    <location>
        <begin position="277"/>
        <end position="369"/>
    </location>
</feature>
<proteinExistence type="predicted"/>
<dbReference type="SMART" id="SM00418">
    <property type="entry name" value="HTH_ARSR"/>
    <property type="match status" value="1"/>
</dbReference>
<dbReference type="InterPro" id="IPR001845">
    <property type="entry name" value="HTH_ArsR_DNA-bd_dom"/>
</dbReference>
<dbReference type="InterPro" id="IPR036390">
    <property type="entry name" value="WH_DNA-bd_sf"/>
</dbReference>
<organism evidence="3 4">
    <name type="scientific">Paenibacillus typhae</name>
    <dbReference type="NCBI Taxonomy" id="1174501"/>
    <lineage>
        <taxon>Bacteria</taxon>
        <taxon>Bacillati</taxon>
        <taxon>Bacillota</taxon>
        <taxon>Bacilli</taxon>
        <taxon>Bacillales</taxon>
        <taxon>Paenibacillaceae</taxon>
        <taxon>Paenibacillus</taxon>
    </lineage>
</organism>
<evidence type="ECO:0000259" key="2">
    <source>
        <dbReference type="PROSITE" id="PS50987"/>
    </source>
</evidence>
<name>A0A1G8Q4H0_9BACL</name>
<dbReference type="STRING" id="1174501.SAMN05216192_110144"/>
<evidence type="ECO:0000256" key="1">
    <source>
        <dbReference type="ARBA" id="ARBA00023125"/>
    </source>
</evidence>
<dbReference type="AlphaFoldDB" id="A0A1G8Q4H0"/>
<evidence type="ECO:0000313" key="3">
    <source>
        <dbReference type="EMBL" id="SDI98980.1"/>
    </source>
</evidence>
<dbReference type="GO" id="GO:0003700">
    <property type="term" value="F:DNA-binding transcription factor activity"/>
    <property type="evidence" value="ECO:0007669"/>
    <property type="project" value="InterPro"/>
</dbReference>
<keyword evidence="1 3" id="KW-0238">DNA-binding</keyword>
<reference evidence="4" key="1">
    <citation type="submission" date="2016-10" db="EMBL/GenBank/DDBJ databases">
        <authorList>
            <person name="Varghese N."/>
            <person name="Submissions S."/>
        </authorList>
    </citation>
    <scope>NUCLEOTIDE SEQUENCE [LARGE SCALE GENOMIC DNA]</scope>
    <source>
        <strain evidence="4">CGMCC 1.11012</strain>
    </source>
</reference>
<gene>
    <name evidence="3" type="ORF">SAMN05216192_110144</name>
</gene>